<sequence>MIRHSISVRSPRARTALAHHGWVDKCLAQNGKLTLDELCVELSGRGVMVIAPVSDGFSICWR</sequence>
<dbReference type="Proteomes" id="UP001597322">
    <property type="component" value="Unassembled WGS sequence"/>
</dbReference>
<dbReference type="RefSeq" id="WP_377404772.1">
    <property type="nucleotide sequence ID" value="NZ_JBHUEQ010000039.1"/>
</dbReference>
<organism evidence="1 2">
    <name type="scientific">Rhizobium helianthi</name>
    <dbReference type="NCBI Taxonomy" id="1132695"/>
    <lineage>
        <taxon>Bacteria</taxon>
        <taxon>Pseudomonadati</taxon>
        <taxon>Pseudomonadota</taxon>
        <taxon>Alphaproteobacteria</taxon>
        <taxon>Hyphomicrobiales</taxon>
        <taxon>Rhizobiaceae</taxon>
        <taxon>Rhizobium/Agrobacterium group</taxon>
        <taxon>Rhizobium</taxon>
    </lineage>
</organism>
<dbReference type="EMBL" id="JBHUEQ010000039">
    <property type="protein sequence ID" value="MFD1747455.1"/>
    <property type="molecule type" value="Genomic_DNA"/>
</dbReference>
<keyword evidence="2" id="KW-1185">Reference proteome</keyword>
<evidence type="ECO:0000313" key="1">
    <source>
        <dbReference type="EMBL" id="MFD1747455.1"/>
    </source>
</evidence>
<gene>
    <name evidence="1" type="ORF">ACFSE1_18455</name>
</gene>
<protein>
    <submittedName>
        <fullName evidence="1">Uncharacterized protein</fullName>
    </submittedName>
</protein>
<proteinExistence type="predicted"/>
<evidence type="ECO:0000313" key="2">
    <source>
        <dbReference type="Proteomes" id="UP001597322"/>
    </source>
</evidence>
<accession>A0ABW4M7L7</accession>
<name>A0ABW4M7L7_9HYPH</name>
<comment type="caution">
    <text evidence="1">The sequence shown here is derived from an EMBL/GenBank/DDBJ whole genome shotgun (WGS) entry which is preliminary data.</text>
</comment>
<reference evidence="2" key="1">
    <citation type="journal article" date="2019" name="Int. J. Syst. Evol. Microbiol.">
        <title>The Global Catalogue of Microorganisms (GCM) 10K type strain sequencing project: providing services to taxonomists for standard genome sequencing and annotation.</title>
        <authorList>
            <consortium name="The Broad Institute Genomics Platform"/>
            <consortium name="The Broad Institute Genome Sequencing Center for Infectious Disease"/>
            <person name="Wu L."/>
            <person name="Ma J."/>
        </authorList>
    </citation>
    <scope>NUCLEOTIDE SEQUENCE [LARGE SCALE GENOMIC DNA]</scope>
    <source>
        <strain evidence="2">CG52</strain>
    </source>
</reference>